<dbReference type="InterPro" id="IPR018247">
    <property type="entry name" value="EF_Hand_1_Ca_BS"/>
</dbReference>
<dbReference type="Pfam" id="PF00036">
    <property type="entry name" value="EF-hand_1"/>
    <property type="match status" value="1"/>
</dbReference>
<dbReference type="GO" id="GO:0061891">
    <property type="term" value="F:calcium ion sensor activity"/>
    <property type="evidence" value="ECO:0007669"/>
    <property type="project" value="TreeGrafter"/>
</dbReference>
<evidence type="ECO:0000256" key="1">
    <source>
        <dbReference type="ARBA" id="ARBA00022837"/>
    </source>
</evidence>
<protein>
    <submittedName>
        <fullName evidence="4">EF-hand calcium-binding domain-containing protein 9</fullName>
    </submittedName>
</protein>
<dbReference type="AlphaFoldDB" id="A0A9Q0YTQ5"/>
<evidence type="ECO:0000313" key="5">
    <source>
        <dbReference type="Proteomes" id="UP001152320"/>
    </source>
</evidence>
<keyword evidence="5" id="KW-1185">Reference proteome</keyword>
<dbReference type="PROSITE" id="PS00018">
    <property type="entry name" value="EF_HAND_1"/>
    <property type="match status" value="2"/>
</dbReference>
<dbReference type="Pfam" id="PF13499">
    <property type="entry name" value="EF-hand_7"/>
    <property type="match status" value="1"/>
</dbReference>
<dbReference type="SUPFAM" id="SSF47473">
    <property type="entry name" value="EF-hand"/>
    <property type="match status" value="1"/>
</dbReference>
<evidence type="ECO:0000259" key="3">
    <source>
        <dbReference type="PROSITE" id="PS50222"/>
    </source>
</evidence>
<dbReference type="EMBL" id="JAIZAY010000017">
    <property type="protein sequence ID" value="KAJ8025936.1"/>
    <property type="molecule type" value="Genomic_DNA"/>
</dbReference>
<reference evidence="4" key="1">
    <citation type="submission" date="2021-10" db="EMBL/GenBank/DDBJ databases">
        <title>Tropical sea cucumber genome reveals ecological adaptation and Cuvierian tubules defense mechanism.</title>
        <authorList>
            <person name="Chen T."/>
        </authorList>
    </citation>
    <scope>NUCLEOTIDE SEQUENCE</scope>
    <source>
        <strain evidence="4">Nanhai2018</strain>
        <tissue evidence="4">Muscle</tissue>
    </source>
</reference>
<proteinExistence type="predicted"/>
<dbReference type="PROSITE" id="PS50222">
    <property type="entry name" value="EF_HAND_2"/>
    <property type="match status" value="2"/>
</dbReference>
<gene>
    <name evidence="4" type="ORF">HOLleu_33643</name>
</gene>
<dbReference type="SMART" id="SM00054">
    <property type="entry name" value="EFh"/>
    <property type="match status" value="3"/>
</dbReference>
<evidence type="ECO:0000313" key="4">
    <source>
        <dbReference type="EMBL" id="KAJ8025936.1"/>
    </source>
</evidence>
<dbReference type="GO" id="GO:0005509">
    <property type="term" value="F:calcium ion binding"/>
    <property type="evidence" value="ECO:0007669"/>
    <property type="project" value="InterPro"/>
</dbReference>
<dbReference type="Proteomes" id="UP001152320">
    <property type="component" value="Chromosome 17"/>
</dbReference>
<dbReference type="GO" id="GO:0097228">
    <property type="term" value="C:sperm principal piece"/>
    <property type="evidence" value="ECO:0007669"/>
    <property type="project" value="TreeGrafter"/>
</dbReference>
<organism evidence="4 5">
    <name type="scientific">Holothuria leucospilota</name>
    <name type="common">Black long sea cucumber</name>
    <name type="synonym">Mertensiothuria leucospilota</name>
    <dbReference type="NCBI Taxonomy" id="206669"/>
    <lineage>
        <taxon>Eukaryota</taxon>
        <taxon>Metazoa</taxon>
        <taxon>Echinodermata</taxon>
        <taxon>Eleutherozoa</taxon>
        <taxon>Echinozoa</taxon>
        <taxon>Holothuroidea</taxon>
        <taxon>Aspidochirotacea</taxon>
        <taxon>Aspidochirotida</taxon>
        <taxon>Holothuriidae</taxon>
        <taxon>Holothuria</taxon>
    </lineage>
</organism>
<dbReference type="Gene3D" id="1.10.238.10">
    <property type="entry name" value="EF-hand"/>
    <property type="match status" value="2"/>
</dbReference>
<keyword evidence="1" id="KW-0106">Calcium</keyword>
<dbReference type="InterPro" id="IPR002048">
    <property type="entry name" value="EF_hand_dom"/>
</dbReference>
<feature type="domain" description="EF-hand" evidence="3">
    <location>
        <begin position="27"/>
        <end position="62"/>
    </location>
</feature>
<comment type="caution">
    <text evidence="4">The sequence shown here is derived from an EMBL/GenBank/DDBJ whole genome shotgun (WGS) entry which is preliminary data.</text>
</comment>
<dbReference type="GO" id="GO:0030317">
    <property type="term" value="P:flagellated sperm motility"/>
    <property type="evidence" value="ECO:0007669"/>
    <property type="project" value="TreeGrafter"/>
</dbReference>
<dbReference type="OrthoDB" id="186625at2759"/>
<dbReference type="PANTHER" id="PTHR47065">
    <property type="entry name" value="EF-HAND CALCIUM-BINDING DOMAIN-CONTAINING PROTEIN 9"/>
    <property type="match status" value="1"/>
</dbReference>
<dbReference type="InterPro" id="IPR042798">
    <property type="entry name" value="EFCAB9"/>
</dbReference>
<dbReference type="InterPro" id="IPR011992">
    <property type="entry name" value="EF-hand-dom_pair"/>
</dbReference>
<evidence type="ECO:0000256" key="2">
    <source>
        <dbReference type="SAM" id="MobiDB-lite"/>
    </source>
</evidence>
<dbReference type="PANTHER" id="PTHR47065:SF1">
    <property type="entry name" value="EF-HAND CALCIUM-BINDING DOMAIN-CONTAINING PROTEIN 9"/>
    <property type="match status" value="1"/>
</dbReference>
<sequence>MFYTNRRIKHCLADIQFNQFMHSCTDMSTLQIYKVFDMLDVDGSGKIDFDEFYLLACILISLKDKEEKQFIYRHSRTVFELLDEDGSQSISAGEFSAFGFLFNFHGDAVNQIFKDFDISGDQELDYKEFKMFAMACIDRQNDIDRRKREKAERRRRHQEEKMKRKEQKKLRQTEGLRRLSWDFLALSCVII</sequence>
<name>A0A9Q0YTQ5_HOLLE</name>
<dbReference type="GO" id="GO:0005737">
    <property type="term" value="C:cytoplasm"/>
    <property type="evidence" value="ECO:0007669"/>
    <property type="project" value="TreeGrafter"/>
</dbReference>
<feature type="region of interest" description="Disordered" evidence="2">
    <location>
        <begin position="145"/>
        <end position="171"/>
    </location>
</feature>
<feature type="domain" description="EF-hand" evidence="3">
    <location>
        <begin position="104"/>
        <end position="139"/>
    </location>
</feature>
<accession>A0A9Q0YTQ5</accession>